<dbReference type="Proteomes" id="UP000193200">
    <property type="component" value="Unassembled WGS sequence"/>
</dbReference>
<dbReference type="InterPro" id="IPR050228">
    <property type="entry name" value="Carboxylesterase_BioH"/>
</dbReference>
<dbReference type="EMBL" id="FWFR01000001">
    <property type="protein sequence ID" value="SLN29613.1"/>
    <property type="molecule type" value="Genomic_DNA"/>
</dbReference>
<dbReference type="InterPro" id="IPR029058">
    <property type="entry name" value="AB_hydrolase_fold"/>
</dbReference>
<keyword evidence="3" id="KW-1185">Reference proteome</keyword>
<protein>
    <submittedName>
        <fullName evidence="2">Tropinesterase</fullName>
        <ecNumber evidence="2">3.1.1.10</ecNumber>
    </submittedName>
</protein>
<dbReference type="OrthoDB" id="9804723at2"/>
<dbReference type="PANTHER" id="PTHR43194">
    <property type="entry name" value="HYDROLASE ALPHA/BETA FOLD FAMILY"/>
    <property type="match status" value="1"/>
</dbReference>
<feature type="domain" description="AB hydrolase-1" evidence="1">
    <location>
        <begin position="52"/>
        <end position="292"/>
    </location>
</feature>
<accession>A0A1Y5S294</accession>
<dbReference type="SUPFAM" id="SSF53474">
    <property type="entry name" value="alpha/beta-Hydrolases"/>
    <property type="match status" value="1"/>
</dbReference>
<dbReference type="EC" id="3.1.1.10" evidence="2"/>
<sequence>MRHSPSMLPKWLSIAPDWFRAAVSTPHEQHWVTVDGHRTHYLTWGDPDKPGLLLVHGGRAHARWWSFIAPYFAADYHVSAIDLGGMGDSDYRENYTPDGFAAEIRAVAARTGAGGRPVVAGHSFGGFLSLVAAHAAPAEFSGLVIVDSPIRPPHAQRKRGTQRGTRKVVYESFDAALARFRLMPEQPCANDYILDYIGRHSLKRVEGGWSWKFDGTPFNGEAFTREFWVSLTGRIEALEIPLAVLHGEKSALFTEEVRAHMKPLMAGRGPFVELPDAHHHVMLDQPLAVVAALRTQLANWRTPPRA</sequence>
<name>A0A1Y5S294_9PROT</name>
<dbReference type="InParanoid" id="A0A1Y5S294"/>
<dbReference type="Pfam" id="PF12697">
    <property type="entry name" value="Abhydrolase_6"/>
    <property type="match status" value="1"/>
</dbReference>
<proteinExistence type="predicted"/>
<evidence type="ECO:0000259" key="1">
    <source>
        <dbReference type="Pfam" id="PF12697"/>
    </source>
</evidence>
<dbReference type="AlphaFoldDB" id="A0A1Y5S294"/>
<dbReference type="RefSeq" id="WP_085882274.1">
    <property type="nucleotide sequence ID" value="NZ_FWFR01000001.1"/>
</dbReference>
<dbReference type="PANTHER" id="PTHR43194:SF2">
    <property type="entry name" value="PEROXISOMAL MEMBRANE PROTEIN LPX1"/>
    <property type="match status" value="1"/>
</dbReference>
<gene>
    <name evidence="2" type="ORF">OCH7691_01008</name>
</gene>
<evidence type="ECO:0000313" key="3">
    <source>
        <dbReference type="Proteomes" id="UP000193200"/>
    </source>
</evidence>
<organism evidence="2 3">
    <name type="scientific">Oceanibacterium hippocampi</name>
    <dbReference type="NCBI Taxonomy" id="745714"/>
    <lineage>
        <taxon>Bacteria</taxon>
        <taxon>Pseudomonadati</taxon>
        <taxon>Pseudomonadota</taxon>
        <taxon>Alphaproteobacteria</taxon>
        <taxon>Sneathiellales</taxon>
        <taxon>Sneathiellaceae</taxon>
        <taxon>Oceanibacterium</taxon>
    </lineage>
</organism>
<dbReference type="Gene3D" id="3.40.50.1820">
    <property type="entry name" value="alpha/beta hydrolase"/>
    <property type="match status" value="1"/>
</dbReference>
<reference evidence="2 3" key="1">
    <citation type="submission" date="2017-03" db="EMBL/GenBank/DDBJ databases">
        <authorList>
            <person name="Afonso C.L."/>
            <person name="Miller P.J."/>
            <person name="Scott M.A."/>
            <person name="Spackman E."/>
            <person name="Goraichik I."/>
            <person name="Dimitrov K.M."/>
            <person name="Suarez D.L."/>
            <person name="Swayne D.E."/>
        </authorList>
    </citation>
    <scope>NUCLEOTIDE SEQUENCE [LARGE SCALE GENOMIC DNA]</scope>
    <source>
        <strain evidence="2 3">CECT 7691</strain>
    </source>
</reference>
<dbReference type="InterPro" id="IPR000073">
    <property type="entry name" value="AB_hydrolase_1"/>
</dbReference>
<dbReference type="GO" id="GO:0050357">
    <property type="term" value="F:tropinesterase activity"/>
    <property type="evidence" value="ECO:0007669"/>
    <property type="project" value="UniProtKB-EC"/>
</dbReference>
<evidence type="ECO:0000313" key="2">
    <source>
        <dbReference type="EMBL" id="SLN29613.1"/>
    </source>
</evidence>
<keyword evidence="2" id="KW-0378">Hydrolase</keyword>